<keyword evidence="4" id="KW-0676">Redox-active center</keyword>
<evidence type="ECO:0000313" key="5">
    <source>
        <dbReference type="EMBL" id="GAT90257.1"/>
    </source>
</evidence>
<evidence type="ECO:0000256" key="1">
    <source>
        <dbReference type="ARBA" id="ARBA00022559"/>
    </source>
</evidence>
<keyword evidence="2" id="KW-0049">Antioxidant</keyword>
<keyword evidence="3" id="KW-1015">Disulfide bond</keyword>
<dbReference type="PATRIC" id="fig|148814.19.peg.493"/>
<evidence type="ECO:0000256" key="4">
    <source>
        <dbReference type="ARBA" id="ARBA00023284"/>
    </source>
</evidence>
<reference evidence="5 6" key="1">
    <citation type="journal article" date="2016" name="Syst. Appl. Microbiol.">
        <title>Genomic characterization of a fructophilic bee symbiont Lactobacillus kunkeei reveals its niche-specific adaptation.</title>
        <authorList>
            <person name="Maeno S."/>
            <person name="Tanizawa Y."/>
            <person name="Kanesaki Y."/>
            <person name="Kubota E."/>
            <person name="Kumar H."/>
            <person name="Dicks L."/>
            <person name="Salminen S."/>
            <person name="Nakagawa J."/>
            <person name="Arita M."/>
            <person name="Endo A."/>
        </authorList>
    </citation>
    <scope>NUCLEOTIDE SEQUENCE [LARGE SCALE GENOMIC DNA]</scope>
    <source>
        <strain evidence="5 6">FF30-6</strain>
    </source>
</reference>
<dbReference type="EMBL" id="BDDX01000003">
    <property type="protein sequence ID" value="GAT90257.1"/>
    <property type="molecule type" value="Genomic_DNA"/>
</dbReference>
<proteinExistence type="predicted"/>
<dbReference type="Gene3D" id="3.40.30.10">
    <property type="entry name" value="Glutaredoxin"/>
    <property type="match status" value="1"/>
</dbReference>
<dbReference type="SUPFAM" id="SSF52833">
    <property type="entry name" value="Thioredoxin-like"/>
    <property type="match status" value="1"/>
</dbReference>
<dbReference type="GO" id="GO:0008379">
    <property type="term" value="F:thioredoxin peroxidase activity"/>
    <property type="evidence" value="ECO:0007669"/>
    <property type="project" value="InterPro"/>
</dbReference>
<dbReference type="InterPro" id="IPR002065">
    <property type="entry name" value="TPX"/>
</dbReference>
<dbReference type="InterPro" id="IPR000866">
    <property type="entry name" value="AhpC/TSA"/>
</dbReference>
<name>A0A0C2WLS9_9LACO</name>
<dbReference type="RefSeq" id="WP_041152728.1">
    <property type="nucleotide sequence ID" value="NZ_BAABVW010000132.1"/>
</dbReference>
<dbReference type="CDD" id="cd03014">
    <property type="entry name" value="PRX_Atyp2cys"/>
    <property type="match status" value="1"/>
</dbReference>
<evidence type="ECO:0000313" key="6">
    <source>
        <dbReference type="Proteomes" id="UP000186588"/>
    </source>
</evidence>
<dbReference type="Proteomes" id="UP000186588">
    <property type="component" value="Unassembled WGS sequence"/>
</dbReference>
<dbReference type="AlphaFoldDB" id="A0A0C2WLS9"/>
<evidence type="ECO:0000256" key="2">
    <source>
        <dbReference type="ARBA" id="ARBA00022862"/>
    </source>
</evidence>
<sequence length="165" mass="18547">MQLKFLDKPVETIKEPMDKGQALPDFKVLDSNNKEFTNKDFIGKPALILTVPDVNSRACSLEAKKFNRKSDKYENVEFYTISKNTVEEQSEWCAAKGVESMHLLSDADNNFGMASGTYVKDIDALARVVYAIDANGEIVYRQVVEEIGSQPDFKEAEAVVEKLNK</sequence>
<dbReference type="PANTHER" id="PTHR43110">
    <property type="entry name" value="THIOL PEROXIDASE"/>
    <property type="match status" value="1"/>
</dbReference>
<organism evidence="5 6">
    <name type="scientific">Apilactobacillus kunkeei</name>
    <dbReference type="NCBI Taxonomy" id="148814"/>
    <lineage>
        <taxon>Bacteria</taxon>
        <taxon>Bacillati</taxon>
        <taxon>Bacillota</taxon>
        <taxon>Bacilli</taxon>
        <taxon>Lactobacillales</taxon>
        <taxon>Lactobacillaceae</taxon>
        <taxon>Apilactobacillus</taxon>
    </lineage>
</organism>
<dbReference type="InterPro" id="IPR050455">
    <property type="entry name" value="Tpx_Peroxidase_subfamily"/>
</dbReference>
<dbReference type="PANTHER" id="PTHR43110:SF1">
    <property type="entry name" value="THIOL PEROXIDASE"/>
    <property type="match status" value="1"/>
</dbReference>
<accession>A0A0C2WLS9</accession>
<dbReference type="Pfam" id="PF00578">
    <property type="entry name" value="AhpC-TSA"/>
    <property type="match status" value="1"/>
</dbReference>
<dbReference type="InterPro" id="IPR036249">
    <property type="entry name" value="Thioredoxin-like_sf"/>
</dbReference>
<comment type="caution">
    <text evidence="5">The sequence shown here is derived from an EMBL/GenBank/DDBJ whole genome shotgun (WGS) entry which is preliminary data.</text>
</comment>
<dbReference type="InterPro" id="IPR013766">
    <property type="entry name" value="Thioredoxin_domain"/>
</dbReference>
<protein>
    <submittedName>
        <fullName evidence="5">Thiol peroxidase</fullName>
    </submittedName>
</protein>
<keyword evidence="1 5" id="KW-0560">Oxidoreductase</keyword>
<keyword evidence="1 5" id="KW-0575">Peroxidase</keyword>
<dbReference type="PROSITE" id="PS51352">
    <property type="entry name" value="THIOREDOXIN_2"/>
    <property type="match status" value="1"/>
</dbReference>
<gene>
    <name evidence="5" type="primary">tpx</name>
    <name evidence="5" type="ORF">FF306_00352</name>
</gene>
<evidence type="ECO:0000256" key="3">
    <source>
        <dbReference type="ARBA" id="ARBA00023157"/>
    </source>
</evidence>